<dbReference type="EMBL" id="ATLV01014632">
    <property type="status" value="NOT_ANNOTATED_CDS"/>
    <property type="molecule type" value="Genomic_DNA"/>
</dbReference>
<protein>
    <submittedName>
        <fullName evidence="1 2">Uncharacterized protein</fullName>
    </submittedName>
</protein>
<evidence type="ECO:0000313" key="2">
    <source>
        <dbReference type="EnsemblMetazoa" id="ASIC006683-PA"/>
    </source>
</evidence>
<dbReference type="VEuPathDB" id="VectorBase:ASIC006683"/>
<dbReference type="AlphaFoldDB" id="A0A084VMY1"/>
<name>A0A084VMY1_ANOSI</name>
<dbReference type="EMBL" id="KE524975">
    <property type="protein sequence ID" value="KFB39325.1"/>
    <property type="molecule type" value="Genomic_DNA"/>
</dbReference>
<gene>
    <name evidence="1" type="ORF">ZHAS_00006683</name>
</gene>
<reference evidence="1 3" key="1">
    <citation type="journal article" date="2014" name="BMC Genomics">
        <title>Genome sequence of Anopheles sinensis provides insight into genetics basis of mosquito competence for malaria parasites.</title>
        <authorList>
            <person name="Zhou D."/>
            <person name="Zhang D."/>
            <person name="Ding G."/>
            <person name="Shi L."/>
            <person name="Hou Q."/>
            <person name="Ye Y."/>
            <person name="Xu Y."/>
            <person name="Zhou H."/>
            <person name="Xiong C."/>
            <person name="Li S."/>
            <person name="Yu J."/>
            <person name="Hong S."/>
            <person name="Yu X."/>
            <person name="Zou P."/>
            <person name="Chen C."/>
            <person name="Chang X."/>
            <person name="Wang W."/>
            <person name="Lv Y."/>
            <person name="Sun Y."/>
            <person name="Ma L."/>
            <person name="Shen B."/>
            <person name="Zhu C."/>
        </authorList>
    </citation>
    <scope>NUCLEOTIDE SEQUENCE [LARGE SCALE GENOMIC DNA]</scope>
</reference>
<organism evidence="1">
    <name type="scientific">Anopheles sinensis</name>
    <name type="common">Mosquito</name>
    <dbReference type="NCBI Taxonomy" id="74873"/>
    <lineage>
        <taxon>Eukaryota</taxon>
        <taxon>Metazoa</taxon>
        <taxon>Ecdysozoa</taxon>
        <taxon>Arthropoda</taxon>
        <taxon>Hexapoda</taxon>
        <taxon>Insecta</taxon>
        <taxon>Pterygota</taxon>
        <taxon>Neoptera</taxon>
        <taxon>Endopterygota</taxon>
        <taxon>Diptera</taxon>
        <taxon>Nematocera</taxon>
        <taxon>Culicoidea</taxon>
        <taxon>Culicidae</taxon>
        <taxon>Anophelinae</taxon>
        <taxon>Anopheles</taxon>
    </lineage>
</organism>
<sequence>MCRTRENFSSPNQLIESARNRFESAGCIRIRISLRTPRTEQIVRFTAVIKPNQLDVQPHRKTISPGSVPGEAYVRCRRYFAQTARNHDHQTYIMEKIGPRLVVPLAAVATHTNPGIESIGPARYTRYTSLLFPVAETKTRRRYFLINFKVNLRPPSGVSL</sequence>
<dbReference type="Proteomes" id="UP000030765">
    <property type="component" value="Unassembled WGS sequence"/>
</dbReference>
<evidence type="ECO:0000313" key="1">
    <source>
        <dbReference type="EMBL" id="KFB39325.1"/>
    </source>
</evidence>
<reference evidence="2" key="2">
    <citation type="submission" date="2020-05" db="UniProtKB">
        <authorList>
            <consortium name="EnsemblMetazoa"/>
        </authorList>
    </citation>
    <scope>IDENTIFICATION</scope>
</reference>
<keyword evidence="3" id="KW-1185">Reference proteome</keyword>
<dbReference type="EnsemblMetazoa" id="ASIC006683-RA">
    <property type="protein sequence ID" value="ASIC006683-PA"/>
    <property type="gene ID" value="ASIC006683"/>
</dbReference>
<evidence type="ECO:0000313" key="3">
    <source>
        <dbReference type="Proteomes" id="UP000030765"/>
    </source>
</evidence>
<accession>A0A084VMY1</accession>
<proteinExistence type="predicted"/>